<keyword evidence="1" id="KW-1133">Transmembrane helix</keyword>
<protein>
    <recommendedName>
        <fullName evidence="2">CAAX prenyl protease 2/Lysostaphin resistance protein A-like domain-containing protein</fullName>
    </recommendedName>
</protein>
<evidence type="ECO:0000256" key="1">
    <source>
        <dbReference type="SAM" id="Phobius"/>
    </source>
</evidence>
<evidence type="ECO:0000313" key="3">
    <source>
        <dbReference type="EMBL" id="BAY72782.1"/>
    </source>
</evidence>
<organism evidence="3 4">
    <name type="scientific">Trichormus variabilis NIES-23</name>
    <dbReference type="NCBI Taxonomy" id="1973479"/>
    <lineage>
        <taxon>Bacteria</taxon>
        <taxon>Bacillati</taxon>
        <taxon>Cyanobacteriota</taxon>
        <taxon>Cyanophyceae</taxon>
        <taxon>Nostocales</taxon>
        <taxon>Nostocaceae</taxon>
        <taxon>Trichormus</taxon>
    </lineage>
</organism>
<feature type="transmembrane region" description="Helical" evidence="1">
    <location>
        <begin position="156"/>
        <end position="175"/>
    </location>
</feature>
<gene>
    <name evidence="3" type="ORF">NIES23_56100</name>
</gene>
<evidence type="ECO:0000259" key="2">
    <source>
        <dbReference type="Pfam" id="PF02517"/>
    </source>
</evidence>
<dbReference type="Proteomes" id="UP000217507">
    <property type="component" value="Plasmid Plasmid1 dna"/>
</dbReference>
<name>A0A1Z4KV99_ANAVA</name>
<keyword evidence="1" id="KW-0812">Transmembrane</keyword>
<feature type="domain" description="CAAX prenyl protease 2/Lysostaphin resistance protein A-like" evidence="2">
    <location>
        <begin position="127"/>
        <end position="218"/>
    </location>
</feature>
<evidence type="ECO:0000313" key="4">
    <source>
        <dbReference type="Proteomes" id="UP000217507"/>
    </source>
</evidence>
<dbReference type="AlphaFoldDB" id="A0A1Z4KV99"/>
<keyword evidence="3" id="KW-0614">Plasmid</keyword>
<proteinExistence type="predicted"/>
<feature type="transmembrane region" description="Helical" evidence="1">
    <location>
        <begin position="208"/>
        <end position="228"/>
    </location>
</feature>
<feature type="transmembrane region" description="Helical" evidence="1">
    <location>
        <begin position="181"/>
        <end position="201"/>
    </location>
</feature>
<feature type="transmembrane region" description="Helical" evidence="1">
    <location>
        <begin position="113"/>
        <end position="135"/>
    </location>
</feature>
<dbReference type="EMBL" id="AP018217">
    <property type="protein sequence ID" value="BAY72782.1"/>
    <property type="molecule type" value="Genomic_DNA"/>
</dbReference>
<feature type="transmembrane region" description="Helical" evidence="1">
    <location>
        <begin position="75"/>
        <end position="93"/>
    </location>
</feature>
<dbReference type="InterPro" id="IPR003675">
    <property type="entry name" value="Rce1/LyrA-like_dom"/>
</dbReference>
<feature type="transmembrane region" description="Helical" evidence="1">
    <location>
        <begin position="36"/>
        <end position="55"/>
    </location>
</feature>
<dbReference type="GO" id="GO:0004175">
    <property type="term" value="F:endopeptidase activity"/>
    <property type="evidence" value="ECO:0007669"/>
    <property type="project" value="UniProtKB-ARBA"/>
</dbReference>
<dbReference type="Pfam" id="PF02517">
    <property type="entry name" value="Rce1-like"/>
    <property type="match status" value="1"/>
</dbReference>
<dbReference type="GO" id="GO:0080120">
    <property type="term" value="P:CAAX-box protein maturation"/>
    <property type="evidence" value="ECO:0007669"/>
    <property type="project" value="UniProtKB-ARBA"/>
</dbReference>
<keyword evidence="1" id="KW-0472">Membrane</keyword>
<geneLocation type="plasmid" evidence="3">
    <name>plasmid1</name>
</geneLocation>
<sequence length="230" mass="26193">MFTAISNRKAILALLLLVPVPSVGVAAGLYLPGILGTSVALFSKIWMLLVPIVWLVFIEPEDFHLKAQQAQGRDLLVGLGLGLLMLGMILMTYKWLGSQWIDVEYVRERARQIGLNNFVIYLIGSGYWVFINSLLEEFVWRWFVYRQCEILVSSPFAVVLSALFFTIHHIVGLAAYFDWRATTLCSLGVFIAGLIWSWCYLTYRSIWVGYISHVFADIAIFIVGWQLLFT</sequence>
<accession>A0A1Z4KV99</accession>
<reference evidence="3 4" key="1">
    <citation type="submission" date="2017-06" db="EMBL/GenBank/DDBJ databases">
        <title>Genome sequencing of cyanobaciteial culture collection at National Institute for Environmental Studies (NIES).</title>
        <authorList>
            <person name="Hirose Y."/>
            <person name="Shimura Y."/>
            <person name="Fujisawa T."/>
            <person name="Nakamura Y."/>
            <person name="Kawachi M."/>
        </authorList>
    </citation>
    <scope>NUCLEOTIDE SEQUENCE [LARGE SCALE GENOMIC DNA]</scope>
    <source>
        <strain evidence="3 4">NIES-23</strain>
        <plasmid evidence="4">Plasmid Plasmid1 dna</plasmid>
    </source>
</reference>